<keyword evidence="4 6" id="KW-0963">Cytoplasm</keyword>
<evidence type="ECO:0000256" key="3">
    <source>
        <dbReference type="ARBA" id="ARBA00022296"/>
    </source>
</evidence>
<sequence>MWFKNLRIYTLADDFVLPENLEQRLSDHAFRPCGRQELASFGWSSPFGQHSEVLFHQIGNAYLFCARKEEKVLPAAVVSAEVDEAVNQIEAEQGRKVAGKEKQNLKEDIIHRLLPQAFTRFRLTWGLLDTDLGIVVVDASAANRAEDFLGMLRSSFGSLPVKPLFSENPSELYFTQWLKDGKVPGNFDFGDEVELRDNSDDGGIVRVRQHALTGTEIETHLAHGKQATKIGLDWNERLTFVLEHDLAVKRFKPTDLLIDEQDKLVDATPEQKIDADFALLAGEIRAFYPDLVSLFVERNEQ</sequence>
<proteinExistence type="inferred from homology"/>
<dbReference type="NCBIfam" id="NF001464">
    <property type="entry name" value="PRK00321.1-5"/>
    <property type="match status" value="1"/>
</dbReference>
<dbReference type="GO" id="GO:0043590">
    <property type="term" value="C:bacterial nucleoid"/>
    <property type="evidence" value="ECO:0007669"/>
    <property type="project" value="TreeGrafter"/>
</dbReference>
<evidence type="ECO:0000256" key="6">
    <source>
        <dbReference type="HAMAP-Rule" id="MF_00194"/>
    </source>
</evidence>
<dbReference type="Proteomes" id="UP000199424">
    <property type="component" value="Unassembled WGS sequence"/>
</dbReference>
<reference evidence="8" key="1">
    <citation type="submission" date="2016-10" db="EMBL/GenBank/DDBJ databases">
        <authorList>
            <person name="Varghese N."/>
            <person name="Submissions S."/>
        </authorList>
    </citation>
    <scope>NUCLEOTIDE SEQUENCE [LARGE SCALE GENOMIC DNA]</scope>
    <source>
        <strain evidence="8">CGMCC 1.7285</strain>
    </source>
</reference>
<dbReference type="Pfam" id="PF04381">
    <property type="entry name" value="RdgC"/>
    <property type="match status" value="1"/>
</dbReference>
<dbReference type="InterPro" id="IPR007476">
    <property type="entry name" value="RdgC"/>
</dbReference>
<dbReference type="HAMAP" id="MF_00194">
    <property type="entry name" value="RdgC"/>
    <property type="match status" value="1"/>
</dbReference>
<organism evidence="7 8">
    <name type="scientific">Pseudidiomarina maritima</name>
    <dbReference type="NCBI Taxonomy" id="519453"/>
    <lineage>
        <taxon>Bacteria</taxon>
        <taxon>Pseudomonadati</taxon>
        <taxon>Pseudomonadota</taxon>
        <taxon>Gammaproteobacteria</taxon>
        <taxon>Alteromonadales</taxon>
        <taxon>Idiomarinaceae</taxon>
        <taxon>Pseudidiomarina</taxon>
    </lineage>
</organism>
<dbReference type="NCBIfam" id="NF001462">
    <property type="entry name" value="PRK00321.1-3"/>
    <property type="match status" value="1"/>
</dbReference>
<dbReference type="EMBL" id="FOYU01000004">
    <property type="protein sequence ID" value="SFR58364.1"/>
    <property type="molecule type" value="Genomic_DNA"/>
</dbReference>
<dbReference type="PANTHER" id="PTHR38103:SF1">
    <property type="entry name" value="RECOMBINATION-ASSOCIATED PROTEIN RDGC"/>
    <property type="match status" value="1"/>
</dbReference>
<dbReference type="GO" id="GO:0005737">
    <property type="term" value="C:cytoplasm"/>
    <property type="evidence" value="ECO:0007669"/>
    <property type="project" value="UniProtKB-UniRule"/>
</dbReference>
<evidence type="ECO:0000313" key="8">
    <source>
        <dbReference type="Proteomes" id="UP000199424"/>
    </source>
</evidence>
<dbReference type="GO" id="GO:0006310">
    <property type="term" value="P:DNA recombination"/>
    <property type="evidence" value="ECO:0007669"/>
    <property type="project" value="UniProtKB-UniRule"/>
</dbReference>
<dbReference type="RefSeq" id="WP_092858416.1">
    <property type="nucleotide sequence ID" value="NZ_FOYU01000004.1"/>
</dbReference>
<evidence type="ECO:0000313" key="7">
    <source>
        <dbReference type="EMBL" id="SFR58364.1"/>
    </source>
</evidence>
<evidence type="ECO:0000256" key="5">
    <source>
        <dbReference type="ARBA" id="ARBA00023172"/>
    </source>
</evidence>
<evidence type="ECO:0000256" key="4">
    <source>
        <dbReference type="ARBA" id="ARBA00022490"/>
    </source>
</evidence>
<dbReference type="AlphaFoldDB" id="A0A1I6HVA2"/>
<dbReference type="GO" id="GO:0003690">
    <property type="term" value="F:double-stranded DNA binding"/>
    <property type="evidence" value="ECO:0007669"/>
    <property type="project" value="TreeGrafter"/>
</dbReference>
<gene>
    <name evidence="6" type="primary">rdgC</name>
    <name evidence="7" type="ORF">SAMN04488070_2150</name>
</gene>
<comment type="subcellular location">
    <subcellularLocation>
        <location evidence="1 6">Cytoplasm</location>
        <location evidence="1 6">Nucleoid</location>
    </subcellularLocation>
</comment>
<protein>
    <recommendedName>
        <fullName evidence="3 6">Recombination-associated protein RdgC</fullName>
    </recommendedName>
</protein>
<evidence type="ECO:0000256" key="2">
    <source>
        <dbReference type="ARBA" id="ARBA00008657"/>
    </source>
</evidence>
<keyword evidence="8" id="KW-1185">Reference proteome</keyword>
<accession>A0A1I6HVA2</accession>
<dbReference type="GO" id="GO:0000018">
    <property type="term" value="P:regulation of DNA recombination"/>
    <property type="evidence" value="ECO:0007669"/>
    <property type="project" value="TreeGrafter"/>
</dbReference>
<keyword evidence="5 6" id="KW-0233">DNA recombination</keyword>
<comment type="function">
    <text evidence="6">May be involved in recombination.</text>
</comment>
<comment type="similarity">
    <text evidence="2 6">Belongs to the RdgC family.</text>
</comment>
<name>A0A1I6HVA2_9GAMM</name>
<evidence type="ECO:0000256" key="1">
    <source>
        <dbReference type="ARBA" id="ARBA00004453"/>
    </source>
</evidence>
<dbReference type="PANTHER" id="PTHR38103">
    <property type="entry name" value="RECOMBINATION-ASSOCIATED PROTEIN RDGC"/>
    <property type="match status" value="1"/>
</dbReference>